<feature type="compositionally biased region" description="Polar residues" evidence="1">
    <location>
        <begin position="745"/>
        <end position="759"/>
    </location>
</feature>
<feature type="region of interest" description="Disordered" evidence="1">
    <location>
        <begin position="908"/>
        <end position="952"/>
    </location>
</feature>
<name>A0A9P0DXH6_PHACE</name>
<dbReference type="CDD" id="cd09487">
    <property type="entry name" value="SAM_superfamily"/>
    <property type="match status" value="1"/>
</dbReference>
<dbReference type="EMBL" id="OU896712">
    <property type="protein sequence ID" value="CAH1174204.1"/>
    <property type="molecule type" value="Genomic_DNA"/>
</dbReference>
<dbReference type="Pfam" id="PF00536">
    <property type="entry name" value="SAM_1"/>
    <property type="match status" value="1"/>
</dbReference>
<feature type="domain" description="SAM" evidence="2">
    <location>
        <begin position="1043"/>
        <end position="1107"/>
    </location>
</feature>
<dbReference type="AlphaFoldDB" id="A0A9P0DXH6"/>
<accession>A0A9P0DXH6</accession>
<dbReference type="InterPro" id="IPR013761">
    <property type="entry name" value="SAM/pointed_sf"/>
</dbReference>
<feature type="region of interest" description="Disordered" evidence="1">
    <location>
        <begin position="743"/>
        <end position="800"/>
    </location>
</feature>
<feature type="region of interest" description="Disordered" evidence="1">
    <location>
        <begin position="252"/>
        <end position="298"/>
    </location>
</feature>
<proteinExistence type="predicted"/>
<evidence type="ECO:0000313" key="3">
    <source>
        <dbReference type="EMBL" id="CAH1174204.1"/>
    </source>
</evidence>
<feature type="compositionally biased region" description="Basic and acidic residues" evidence="1">
    <location>
        <begin position="483"/>
        <end position="505"/>
    </location>
</feature>
<feature type="region of interest" description="Disordered" evidence="1">
    <location>
        <begin position="641"/>
        <end position="701"/>
    </location>
</feature>
<reference evidence="3" key="1">
    <citation type="submission" date="2022-01" db="EMBL/GenBank/DDBJ databases">
        <authorList>
            <person name="King R."/>
        </authorList>
    </citation>
    <scope>NUCLEOTIDE SEQUENCE</scope>
</reference>
<feature type="compositionally biased region" description="Basic and acidic residues" evidence="1">
    <location>
        <begin position="566"/>
        <end position="581"/>
    </location>
</feature>
<feature type="compositionally biased region" description="Polar residues" evidence="1">
    <location>
        <begin position="583"/>
        <end position="592"/>
    </location>
</feature>
<evidence type="ECO:0000313" key="4">
    <source>
        <dbReference type="Proteomes" id="UP001153737"/>
    </source>
</evidence>
<feature type="compositionally biased region" description="Pro residues" evidence="1">
    <location>
        <begin position="91"/>
        <end position="103"/>
    </location>
</feature>
<dbReference type="SMART" id="SM00454">
    <property type="entry name" value="SAM"/>
    <property type="match status" value="1"/>
</dbReference>
<sequence length="1114" mass="124778">MQTKNVNIDRVPNTNDTGDTTVTTWTEKSTYFIQRQDGNFQIADISNGSEGFQQQYDVPPLPPRSSAIIFTAPSSLFPKTKVEVDGYGPYKPVPPPKPLPQQPAPQEAQLPGRVTPPPYRMPPYPLFGELNVPGAAAVLDRPDAASSPAAQGLRTHSNKFPIEREVILSSTDKNSKIPILHEYKKRSKGAVAPDVPPKQMAAWTQSQMQSHQILPDQTHSGLIQTIQQSVDPNGPAYRPNYHPHPEFYNGQPPVPTGAVPRTPWHQNADPTKAPPRPLQPGEDYATYTAGPNTNSPMVTVQIDRDDRNALKEKNKTMAKTYNTIKDILSSRFKSSKDGDDKSEEGLNNVAEELRKSQGNVAEHLSEHQVPYTKPQSLTQQQYHQHLVQQQLIVQQQQYQQQQQFHHQQQQQQLKNQQMVQARSQEMLNQHQEVEQLYYQGGYVATPSRGSGQRFTQAGVREAGYVGVQQHSLQADQARSQLASERRSAQQLERDSLRQRSFEARRAASQPQLAYDDDAESGLQNGRPQAQLAVPVRRGSYGNIMEPQVVQDTEKDSDDGGFLKRKGSQERRLDTPQDRRLESTVPSKDSNALTDSTVSDVKKDSSESTIDEQKVNEGLQGTPRMRLEGEIGKIEGVYNVGQRTVKPEEDPKAGKKINPSSSSSDYDKTGGQSSSNIDSGRGSAAYSSGRRPGGMDLNSDQYDSCQINARGKYRDVHTNGHDSEWVDIVENELRHILEPKLHELSLQGTTPGKAHSTISDSISSMTPPLPPLSPGDQSSPNTTPRNSARYKHSSLPCGSRPDYDVYKSKNHPRNLVGDARWANSTSQKHRTQKKMDHNAILRGKQIFGLDTTDITSTTTRSMDLESILDNQSDSDGDLSTQDARTIRKQLEGLETMYSEVLKLLGVKKHPGRYQPSDPRFTKRRYGSMSSLPSSSVSSRPIRDKRRASEDRKKVRDIRGINKRFQRLESHVVTLARSVAHLSSEMRTQHIMIQEMENIRGEIAALRTQTNMLNVRAQSTARPISSRELPVLANPTRVKKLTKFFGDEPPLLRLFLRKLGYEKYATIFETERVGMVELPYMTEDRLLKMGVPLGPRLRIMQEAQISVCKDNTLCIV</sequence>
<feature type="compositionally biased region" description="Low complexity" evidence="1">
    <location>
        <begin position="678"/>
        <end position="689"/>
    </location>
</feature>
<dbReference type="Proteomes" id="UP001153737">
    <property type="component" value="Chromosome 6"/>
</dbReference>
<feature type="region of interest" description="Disordered" evidence="1">
    <location>
        <begin position="1"/>
        <end position="21"/>
    </location>
</feature>
<dbReference type="Gene3D" id="1.10.150.50">
    <property type="entry name" value="Transcription Factor, Ets-1"/>
    <property type="match status" value="1"/>
</dbReference>
<dbReference type="OrthoDB" id="424753at2759"/>
<evidence type="ECO:0000259" key="2">
    <source>
        <dbReference type="SMART" id="SM00454"/>
    </source>
</evidence>
<reference evidence="3" key="2">
    <citation type="submission" date="2022-10" db="EMBL/GenBank/DDBJ databases">
        <authorList>
            <consortium name="ENA_rothamsted_submissions"/>
            <consortium name="culmorum"/>
            <person name="King R."/>
        </authorList>
    </citation>
    <scope>NUCLEOTIDE SEQUENCE</scope>
</reference>
<keyword evidence="4" id="KW-1185">Reference proteome</keyword>
<evidence type="ECO:0000256" key="1">
    <source>
        <dbReference type="SAM" id="MobiDB-lite"/>
    </source>
</evidence>
<protein>
    <recommendedName>
        <fullName evidence="2">SAM domain-containing protein</fullName>
    </recommendedName>
</protein>
<feature type="compositionally biased region" description="Polar residues" evidence="1">
    <location>
        <begin position="657"/>
        <end position="677"/>
    </location>
</feature>
<gene>
    <name evidence="3" type="ORF">PHAECO_LOCUS10498</name>
</gene>
<feature type="compositionally biased region" description="Low complexity" evidence="1">
    <location>
        <begin position="926"/>
        <end position="937"/>
    </location>
</feature>
<feature type="compositionally biased region" description="Polar residues" evidence="1">
    <location>
        <begin position="289"/>
        <end position="298"/>
    </location>
</feature>
<feature type="compositionally biased region" description="Basic and acidic residues" evidence="1">
    <location>
        <begin position="599"/>
        <end position="614"/>
    </location>
</feature>
<organism evidence="3 4">
    <name type="scientific">Phaedon cochleariae</name>
    <name type="common">Mustard beetle</name>
    <dbReference type="NCBI Taxonomy" id="80249"/>
    <lineage>
        <taxon>Eukaryota</taxon>
        <taxon>Metazoa</taxon>
        <taxon>Ecdysozoa</taxon>
        <taxon>Arthropoda</taxon>
        <taxon>Hexapoda</taxon>
        <taxon>Insecta</taxon>
        <taxon>Pterygota</taxon>
        <taxon>Neoptera</taxon>
        <taxon>Endopterygota</taxon>
        <taxon>Coleoptera</taxon>
        <taxon>Polyphaga</taxon>
        <taxon>Cucujiformia</taxon>
        <taxon>Chrysomeloidea</taxon>
        <taxon>Chrysomelidae</taxon>
        <taxon>Chrysomelinae</taxon>
        <taxon>Chrysomelini</taxon>
        <taxon>Phaedon</taxon>
    </lineage>
</organism>
<feature type="region of interest" description="Disordered" evidence="1">
    <location>
        <begin position="475"/>
        <end position="629"/>
    </location>
</feature>
<feature type="region of interest" description="Disordered" evidence="1">
    <location>
        <begin position="87"/>
        <end position="114"/>
    </location>
</feature>
<dbReference type="InterPro" id="IPR001660">
    <property type="entry name" value="SAM"/>
</dbReference>
<dbReference type="SUPFAM" id="SSF47769">
    <property type="entry name" value="SAM/Pointed domain"/>
    <property type="match status" value="1"/>
</dbReference>